<evidence type="ECO:0000256" key="5">
    <source>
        <dbReference type="ARBA" id="ARBA00022801"/>
    </source>
</evidence>
<evidence type="ECO:0000313" key="9">
    <source>
        <dbReference type="EMBL" id="KAK9744242.1"/>
    </source>
</evidence>
<dbReference type="Pfam" id="PF17917">
    <property type="entry name" value="RT_RNaseH"/>
    <property type="match status" value="1"/>
</dbReference>
<sequence>MSKDRWHRAPCGLLPILASTGVGAVLCQKTDGIEHPVAYASKNLNRCQRKYSTTEKELLGVLFAIEKFWSYIEGTRFTVITDHASLIWFHKLSNPSGRLARWAIHLSQFDFDIEHRKGSSNVVADALSRIENEVAVLNLSKLDKWYRDMITKVNKYPELYPAFRVQDNLLHKHIFDRRYIDSNLSEWKIVVPTPHRAKILHMYHDAETAARLGMSKTLSRILELYPKPYPEF</sequence>
<reference evidence="9 10" key="1">
    <citation type="journal article" date="2024" name="BMC Genomics">
        <title>De novo assembly and annotation of Popillia japonica's genome with initial clues to its potential as an invasive pest.</title>
        <authorList>
            <person name="Cucini C."/>
            <person name="Boschi S."/>
            <person name="Funari R."/>
            <person name="Cardaioli E."/>
            <person name="Iannotti N."/>
            <person name="Marturano G."/>
            <person name="Paoli F."/>
            <person name="Bruttini M."/>
            <person name="Carapelli A."/>
            <person name="Frati F."/>
            <person name="Nardi F."/>
        </authorList>
    </citation>
    <scope>NUCLEOTIDE SEQUENCE [LARGE SCALE GENOMIC DNA]</scope>
    <source>
        <strain evidence="9">DMR45628</strain>
    </source>
</reference>
<keyword evidence="3" id="KW-0540">Nuclease</keyword>
<dbReference type="SUPFAM" id="SSF56672">
    <property type="entry name" value="DNA/RNA polymerases"/>
    <property type="match status" value="1"/>
</dbReference>
<dbReference type="Gene3D" id="3.10.20.370">
    <property type="match status" value="1"/>
</dbReference>
<dbReference type="GO" id="GO:0016787">
    <property type="term" value="F:hydrolase activity"/>
    <property type="evidence" value="ECO:0007669"/>
    <property type="project" value="UniProtKB-KW"/>
</dbReference>
<dbReference type="EMBL" id="JASPKY010000060">
    <property type="protein sequence ID" value="KAK9744242.1"/>
    <property type="molecule type" value="Genomic_DNA"/>
</dbReference>
<dbReference type="InterPro" id="IPR050951">
    <property type="entry name" value="Retrovirus_Pol_polyprotein"/>
</dbReference>
<evidence type="ECO:0000256" key="2">
    <source>
        <dbReference type="ARBA" id="ARBA00022695"/>
    </source>
</evidence>
<dbReference type="Proteomes" id="UP001458880">
    <property type="component" value="Unassembled WGS sequence"/>
</dbReference>
<keyword evidence="10" id="KW-1185">Reference proteome</keyword>
<dbReference type="FunFam" id="3.10.20.370:FF:000001">
    <property type="entry name" value="Retrovirus-related Pol polyprotein from transposon 17.6-like protein"/>
    <property type="match status" value="1"/>
</dbReference>
<dbReference type="InterPro" id="IPR041373">
    <property type="entry name" value="RT_RNaseH"/>
</dbReference>
<gene>
    <name evidence="9" type="ORF">QE152_g7900</name>
</gene>
<evidence type="ECO:0000256" key="7">
    <source>
        <dbReference type="SAM" id="SignalP"/>
    </source>
</evidence>
<dbReference type="InterPro" id="IPR043502">
    <property type="entry name" value="DNA/RNA_pol_sf"/>
</dbReference>
<comment type="caution">
    <text evidence="9">The sequence shown here is derived from an EMBL/GenBank/DDBJ whole genome shotgun (WGS) entry which is preliminary data.</text>
</comment>
<feature type="domain" description="Reverse transcriptase RNase H-like" evidence="8">
    <location>
        <begin position="19"/>
        <end position="109"/>
    </location>
</feature>
<keyword evidence="5" id="KW-0378">Hydrolase</keyword>
<dbReference type="PANTHER" id="PTHR37984">
    <property type="entry name" value="PROTEIN CBG26694"/>
    <property type="match status" value="1"/>
</dbReference>
<evidence type="ECO:0000256" key="1">
    <source>
        <dbReference type="ARBA" id="ARBA00022679"/>
    </source>
</evidence>
<evidence type="ECO:0000256" key="3">
    <source>
        <dbReference type="ARBA" id="ARBA00022722"/>
    </source>
</evidence>
<dbReference type="PANTHER" id="PTHR37984:SF5">
    <property type="entry name" value="PROTEIN NYNRIN-LIKE"/>
    <property type="match status" value="1"/>
</dbReference>
<evidence type="ECO:0000259" key="8">
    <source>
        <dbReference type="Pfam" id="PF17917"/>
    </source>
</evidence>
<name>A0AAW1MD65_POPJA</name>
<proteinExistence type="predicted"/>
<accession>A0AAW1MD65</accession>
<keyword evidence="4" id="KW-0255">Endonuclease</keyword>
<evidence type="ECO:0000313" key="10">
    <source>
        <dbReference type="Proteomes" id="UP001458880"/>
    </source>
</evidence>
<feature type="chain" id="PRO_5043373917" evidence="7">
    <location>
        <begin position="28"/>
        <end position="232"/>
    </location>
</feature>
<evidence type="ECO:0000256" key="4">
    <source>
        <dbReference type="ARBA" id="ARBA00022759"/>
    </source>
</evidence>
<protein>
    <submittedName>
        <fullName evidence="9">RNase H-like domain found in reverse transcriptase</fullName>
    </submittedName>
</protein>
<dbReference type="AlphaFoldDB" id="A0AAW1MD65"/>
<dbReference type="GO" id="GO:0003964">
    <property type="term" value="F:RNA-directed DNA polymerase activity"/>
    <property type="evidence" value="ECO:0007669"/>
    <property type="project" value="UniProtKB-KW"/>
</dbReference>
<keyword evidence="2" id="KW-0548">Nucleotidyltransferase</keyword>
<keyword evidence="6 9" id="KW-0695">RNA-directed DNA polymerase</keyword>
<dbReference type="GO" id="GO:0004519">
    <property type="term" value="F:endonuclease activity"/>
    <property type="evidence" value="ECO:0007669"/>
    <property type="project" value="UniProtKB-KW"/>
</dbReference>
<keyword evidence="1" id="KW-0808">Transferase</keyword>
<evidence type="ECO:0000256" key="6">
    <source>
        <dbReference type="ARBA" id="ARBA00022918"/>
    </source>
</evidence>
<keyword evidence="7" id="KW-0732">Signal</keyword>
<feature type="signal peptide" evidence="7">
    <location>
        <begin position="1"/>
        <end position="27"/>
    </location>
</feature>
<organism evidence="9 10">
    <name type="scientific">Popillia japonica</name>
    <name type="common">Japanese beetle</name>
    <dbReference type="NCBI Taxonomy" id="7064"/>
    <lineage>
        <taxon>Eukaryota</taxon>
        <taxon>Metazoa</taxon>
        <taxon>Ecdysozoa</taxon>
        <taxon>Arthropoda</taxon>
        <taxon>Hexapoda</taxon>
        <taxon>Insecta</taxon>
        <taxon>Pterygota</taxon>
        <taxon>Neoptera</taxon>
        <taxon>Endopterygota</taxon>
        <taxon>Coleoptera</taxon>
        <taxon>Polyphaga</taxon>
        <taxon>Scarabaeiformia</taxon>
        <taxon>Scarabaeidae</taxon>
        <taxon>Rutelinae</taxon>
        <taxon>Popillia</taxon>
    </lineage>
</organism>
<dbReference type="CDD" id="cd09274">
    <property type="entry name" value="RNase_HI_RT_Ty3"/>
    <property type="match status" value="1"/>
</dbReference>